<dbReference type="Gene3D" id="3.40.50.10140">
    <property type="entry name" value="Toll/interleukin-1 receptor homology (TIR) domain"/>
    <property type="match status" value="1"/>
</dbReference>
<reference evidence="2" key="1">
    <citation type="submission" date="2021-02" db="EMBL/GenBank/DDBJ databases">
        <authorList>
            <person name="Nowell W R."/>
        </authorList>
    </citation>
    <scope>NUCLEOTIDE SEQUENCE</scope>
</reference>
<sequence>MSSNALTYIFERCQQLLNIQNFSSFDKHANNIIDRLTKMLETVATTNPDNDNEKNIVALNAFLNLSKNVDIRTIIRKRQLTSLFNEYTSNEAGEQQKLALSILAEIMDEKEINDNPTEMAKIFIDQINKLDPNKYDPDVDNTLSSLNAMMQHEEFKNEFVRQGGLDILIPFVRDGDPEIQSDKQLEDAIKILWSCTFNNPAALNTIKQNEKLMTRVNDLLEKSKENENTTLEKAAEGLIWKVEKEEKFIEERAAQAEKKKQEKKRKAEETGVAEEEEEEEEEQKYDLMISYCWAESELAHRIFGYLSEKLGYKIWIDIEQMHGSTIEAM</sequence>
<dbReference type="PANTHER" id="PTHR46270">
    <property type="entry name" value="ARMADILLO-TYPE FOLD-RELATED"/>
    <property type="match status" value="1"/>
</dbReference>
<feature type="compositionally biased region" description="Acidic residues" evidence="1">
    <location>
        <begin position="271"/>
        <end position="280"/>
    </location>
</feature>
<dbReference type="Proteomes" id="UP000681720">
    <property type="component" value="Unassembled WGS sequence"/>
</dbReference>
<protein>
    <submittedName>
        <fullName evidence="2">Uncharacterized protein</fullName>
    </submittedName>
</protein>
<name>A0A8S3HG55_9BILA</name>
<dbReference type="PANTHER" id="PTHR46270:SF2">
    <property type="entry name" value="TIR DOMAIN-CONTAINING PROTEIN"/>
    <property type="match status" value="1"/>
</dbReference>
<dbReference type="Pfam" id="PF03224">
    <property type="entry name" value="V-ATPase_H_N"/>
    <property type="match status" value="1"/>
</dbReference>
<dbReference type="InterPro" id="IPR035897">
    <property type="entry name" value="Toll_tir_struct_dom_sf"/>
</dbReference>
<dbReference type="InterPro" id="IPR016024">
    <property type="entry name" value="ARM-type_fold"/>
</dbReference>
<dbReference type="InterPro" id="IPR004908">
    <property type="entry name" value="ATPase_V1-cplx_hsu"/>
</dbReference>
<dbReference type="EMBL" id="CAJOBJ010331019">
    <property type="protein sequence ID" value="CAF5182694.1"/>
    <property type="molecule type" value="Genomic_DNA"/>
</dbReference>
<evidence type="ECO:0000313" key="3">
    <source>
        <dbReference type="Proteomes" id="UP000681720"/>
    </source>
</evidence>
<evidence type="ECO:0000256" key="1">
    <source>
        <dbReference type="SAM" id="MobiDB-lite"/>
    </source>
</evidence>
<feature type="region of interest" description="Disordered" evidence="1">
    <location>
        <begin position="256"/>
        <end position="280"/>
    </location>
</feature>
<dbReference type="Gene3D" id="1.25.10.10">
    <property type="entry name" value="Leucine-rich Repeat Variant"/>
    <property type="match status" value="1"/>
</dbReference>
<organism evidence="2 3">
    <name type="scientific">Rotaria magnacalcarata</name>
    <dbReference type="NCBI Taxonomy" id="392030"/>
    <lineage>
        <taxon>Eukaryota</taxon>
        <taxon>Metazoa</taxon>
        <taxon>Spiralia</taxon>
        <taxon>Gnathifera</taxon>
        <taxon>Rotifera</taxon>
        <taxon>Eurotatoria</taxon>
        <taxon>Bdelloidea</taxon>
        <taxon>Philodinida</taxon>
        <taxon>Philodinidae</taxon>
        <taxon>Rotaria</taxon>
    </lineage>
</organism>
<dbReference type="AlphaFoldDB" id="A0A8S3HG55"/>
<dbReference type="GO" id="GO:0000221">
    <property type="term" value="C:vacuolar proton-transporting V-type ATPase, V1 domain"/>
    <property type="evidence" value="ECO:0007669"/>
    <property type="project" value="InterPro"/>
</dbReference>
<accession>A0A8S3HG55</accession>
<proteinExistence type="predicted"/>
<evidence type="ECO:0000313" key="2">
    <source>
        <dbReference type="EMBL" id="CAF5182694.1"/>
    </source>
</evidence>
<dbReference type="GO" id="GO:0046961">
    <property type="term" value="F:proton-transporting ATPase activity, rotational mechanism"/>
    <property type="evidence" value="ECO:0007669"/>
    <property type="project" value="InterPro"/>
</dbReference>
<feature type="non-terminal residue" evidence="2">
    <location>
        <position position="1"/>
    </location>
</feature>
<feature type="compositionally biased region" description="Basic and acidic residues" evidence="1">
    <location>
        <begin position="256"/>
        <end position="269"/>
    </location>
</feature>
<dbReference type="SUPFAM" id="SSF48371">
    <property type="entry name" value="ARM repeat"/>
    <property type="match status" value="1"/>
</dbReference>
<gene>
    <name evidence="2" type="ORF">GIL414_LOCUS69867</name>
</gene>
<comment type="caution">
    <text evidence="2">The sequence shown here is derived from an EMBL/GenBank/DDBJ whole genome shotgun (WGS) entry which is preliminary data.</text>
</comment>
<dbReference type="InterPro" id="IPR011989">
    <property type="entry name" value="ARM-like"/>
</dbReference>